<comment type="caution">
    <text evidence="1">The sequence shown here is derived from an EMBL/GenBank/DDBJ whole genome shotgun (WGS) entry which is preliminary data.</text>
</comment>
<name>A0A4Q7AJ45_9GAMM</name>
<dbReference type="RefSeq" id="WP_130168999.1">
    <property type="nucleotide sequence ID" value="NZ_SGSQ01000044.1"/>
</dbReference>
<protein>
    <submittedName>
        <fullName evidence="1">Uncharacterized protein</fullName>
    </submittedName>
</protein>
<dbReference type="Proteomes" id="UP000293863">
    <property type="component" value="Unassembled WGS sequence"/>
</dbReference>
<reference evidence="1 2" key="1">
    <citation type="submission" date="2019-02" db="EMBL/GenBank/DDBJ databases">
        <title>The Batch Genome Submission of Acinetobacter spp. strains.</title>
        <authorList>
            <person name="Qin J."/>
            <person name="Hu Y."/>
            <person name="Ye H."/>
            <person name="Wei L."/>
            <person name="Feng Y."/>
            <person name="Zong Z."/>
        </authorList>
    </citation>
    <scope>NUCLEOTIDE SEQUENCE [LARGE SCALE GENOMIC DNA]</scope>
    <source>
        <strain evidence="1 2">WCHAW060049</strain>
    </source>
</reference>
<proteinExistence type="predicted"/>
<dbReference type="AlphaFoldDB" id="A0A4Q7AJ45"/>
<dbReference type="EMBL" id="SGSQ01000044">
    <property type="protein sequence ID" value="RZG43032.1"/>
    <property type="molecule type" value="Genomic_DNA"/>
</dbReference>
<accession>A0A4Q7AJ45</accession>
<evidence type="ECO:0000313" key="1">
    <source>
        <dbReference type="EMBL" id="RZG43032.1"/>
    </source>
</evidence>
<sequence>MPNLDHYSEYYSPDNGPWDNPCWNDDWEIDLLAKGYKTLAQWNNLGRVVKSGKKGIYLSCARRYVFNIQETEENIRLAKFFTKKRYKLIPVDRKIDNTINKDKLILFLIRNKFEYIQTVSNVWKDAFKLSIKSNHLFILFRKNGVDIKLYDGGLGEYSIQIEKYSFQSGHKISFSYNESSISIFYFIVQLVSVFNMGGNIKFMMESIE</sequence>
<keyword evidence="2" id="KW-1185">Reference proteome</keyword>
<organism evidence="1 2">
    <name type="scientific">Acinetobacter wuhouensis</name>
    <dbReference type="NCBI Taxonomy" id="1879050"/>
    <lineage>
        <taxon>Bacteria</taxon>
        <taxon>Pseudomonadati</taxon>
        <taxon>Pseudomonadota</taxon>
        <taxon>Gammaproteobacteria</taxon>
        <taxon>Moraxellales</taxon>
        <taxon>Moraxellaceae</taxon>
        <taxon>Acinetobacter</taxon>
    </lineage>
</organism>
<gene>
    <name evidence="1" type="ORF">EXU28_18225</name>
</gene>
<evidence type="ECO:0000313" key="2">
    <source>
        <dbReference type="Proteomes" id="UP000293863"/>
    </source>
</evidence>